<keyword evidence="5" id="KW-1185">Reference proteome</keyword>
<comment type="caution">
    <text evidence="4">The sequence shown here is derived from an EMBL/GenBank/DDBJ whole genome shotgun (WGS) entry which is preliminary data.</text>
</comment>
<evidence type="ECO:0000313" key="4">
    <source>
        <dbReference type="EMBL" id="MTB72407.1"/>
    </source>
</evidence>
<feature type="compositionally biased region" description="Low complexity" evidence="1">
    <location>
        <begin position="47"/>
        <end position="56"/>
    </location>
</feature>
<accession>A0A6I3IFC5</accession>
<keyword evidence="2" id="KW-1133">Transmembrane helix</keyword>
<reference evidence="4 5" key="1">
    <citation type="submission" date="2019-11" db="EMBL/GenBank/DDBJ databases">
        <title>Whole genome sequencing identifies a novel species of the genus Arsenicicoccus isolated from human blood.</title>
        <authorList>
            <person name="Jeong J.H."/>
            <person name="Kweon O.J."/>
            <person name="Kim H.R."/>
            <person name="Kim T.-H."/>
            <person name="Ha S.-M."/>
            <person name="Lee M.-K."/>
        </authorList>
    </citation>
    <scope>NUCLEOTIDE SEQUENCE [LARGE SCALE GENOMIC DNA]</scope>
    <source>
        <strain evidence="4 5">MKL-02</strain>
    </source>
</reference>
<evidence type="ECO:0000313" key="5">
    <source>
        <dbReference type="Proteomes" id="UP000431092"/>
    </source>
</evidence>
<feature type="signal peptide" evidence="3">
    <location>
        <begin position="1"/>
        <end position="29"/>
    </location>
</feature>
<gene>
    <name evidence="4" type="ORF">GGG17_10585</name>
</gene>
<keyword evidence="2" id="KW-0812">Transmembrane</keyword>
<evidence type="ECO:0000256" key="1">
    <source>
        <dbReference type="SAM" id="MobiDB-lite"/>
    </source>
</evidence>
<dbReference type="Proteomes" id="UP000431092">
    <property type="component" value="Unassembled WGS sequence"/>
</dbReference>
<dbReference type="EMBL" id="WLVL01000039">
    <property type="protein sequence ID" value="MTB72407.1"/>
    <property type="molecule type" value="Genomic_DNA"/>
</dbReference>
<keyword evidence="2" id="KW-0472">Membrane</keyword>
<name>A0A6I3IFC5_9MICO</name>
<evidence type="ECO:0000256" key="3">
    <source>
        <dbReference type="SAM" id="SignalP"/>
    </source>
</evidence>
<organism evidence="4 5">
    <name type="scientific">Arsenicicoccus cauae</name>
    <dbReference type="NCBI Taxonomy" id="2663847"/>
    <lineage>
        <taxon>Bacteria</taxon>
        <taxon>Bacillati</taxon>
        <taxon>Actinomycetota</taxon>
        <taxon>Actinomycetes</taxon>
        <taxon>Micrococcales</taxon>
        <taxon>Intrasporangiaceae</taxon>
        <taxon>Arsenicicoccus</taxon>
    </lineage>
</organism>
<feature type="chain" id="PRO_5026213497" description="LPXTG cell wall anchor domain-containing protein" evidence="3">
    <location>
        <begin position="30"/>
        <end position="98"/>
    </location>
</feature>
<sequence length="98" mass="10150">MSSRTWLRRATVTALAAAVVPLGALPAAAASADASPRHVVAALAADTSTPTPSSSTERPVTKGEQGDLSFGYVLFGVVVALFVALGAWFLRTRRGRPQ</sequence>
<dbReference type="RefSeq" id="WP_154593697.1">
    <property type="nucleotide sequence ID" value="NZ_WLVL01000039.1"/>
</dbReference>
<evidence type="ECO:0008006" key="6">
    <source>
        <dbReference type="Google" id="ProtNLM"/>
    </source>
</evidence>
<protein>
    <recommendedName>
        <fullName evidence="6">LPXTG cell wall anchor domain-containing protein</fullName>
    </recommendedName>
</protein>
<keyword evidence="3" id="KW-0732">Signal</keyword>
<feature type="transmembrane region" description="Helical" evidence="2">
    <location>
        <begin position="68"/>
        <end position="90"/>
    </location>
</feature>
<proteinExistence type="predicted"/>
<dbReference type="AlphaFoldDB" id="A0A6I3IFC5"/>
<evidence type="ECO:0000256" key="2">
    <source>
        <dbReference type="SAM" id="Phobius"/>
    </source>
</evidence>
<feature type="region of interest" description="Disordered" evidence="1">
    <location>
        <begin position="43"/>
        <end position="63"/>
    </location>
</feature>